<feature type="signal peptide" evidence="4">
    <location>
        <begin position="1"/>
        <end position="29"/>
    </location>
</feature>
<sequence>MIRRPPSRRLAYLMASSLLAGFAADAARAQETASADVFGYEWQESSPLTLRSSIMVDDDVVRLGDLFMETLSLGDTPVARAPAPGQTISLDARFLRQVARAYRLDWEPETRLERVLVGRLSHHIAAPEITAAVAEALRDRGGHAGGLDVMFDGGEFEFVLPTNVAADIGIRNLQYDPASRRFAAMLVVPAEGPTALQRSVTGWAYETVEIPVLNRALPAGTTVQQGDLDWLSVRAERLVGNVVTDARQLIGMSTRRPLRSNQILRASDLVMTPAVRKNSLVTLALQSGAMSLSLTGKVLEDAAIGQPVRVLNVKSKKELVGVVRDAGTIEIPLVGHLTLN</sequence>
<keyword evidence="2 4" id="KW-0732">Signal</keyword>
<evidence type="ECO:0000256" key="1">
    <source>
        <dbReference type="ARBA" id="ARBA00004418"/>
    </source>
</evidence>
<feature type="domain" description="SAF" evidence="5">
    <location>
        <begin position="208"/>
        <end position="270"/>
    </location>
</feature>
<comment type="subcellular location">
    <subcellularLocation>
        <location evidence="1">Periplasm</location>
    </subcellularLocation>
</comment>
<evidence type="ECO:0000256" key="3">
    <source>
        <dbReference type="ARBA" id="ARBA00022764"/>
    </source>
</evidence>
<dbReference type="PANTHER" id="PTHR36307:SF1">
    <property type="entry name" value="FLAGELLA BASAL BODY P-RING FORMATION PROTEIN FLGA"/>
    <property type="match status" value="1"/>
</dbReference>
<dbReference type="RefSeq" id="WP_133612409.1">
    <property type="nucleotide sequence ID" value="NZ_SNYW01000006.1"/>
</dbReference>
<keyword evidence="6" id="KW-0282">Flagellum</keyword>
<dbReference type="NCBIfam" id="TIGR03170">
    <property type="entry name" value="flgA_cterm"/>
    <property type="match status" value="1"/>
</dbReference>
<dbReference type="InterPro" id="IPR013974">
    <property type="entry name" value="SAF"/>
</dbReference>
<evidence type="ECO:0000313" key="7">
    <source>
        <dbReference type="Proteomes" id="UP000295783"/>
    </source>
</evidence>
<gene>
    <name evidence="6" type="ORF">A8950_0933</name>
</gene>
<dbReference type="Gene3D" id="3.90.1210.10">
    <property type="entry name" value="Antifreeze-like/N-acetylneuraminic acid synthase C-terminal domain"/>
    <property type="match status" value="1"/>
</dbReference>
<dbReference type="AlphaFoldDB" id="A0A4R6WRZ3"/>
<keyword evidence="6" id="KW-0969">Cilium</keyword>
<accession>A0A4R6WRZ3</accession>
<keyword evidence="3" id="KW-0574">Periplasm</keyword>
<keyword evidence="6" id="KW-0966">Cell projection</keyword>
<dbReference type="GO" id="GO:0044780">
    <property type="term" value="P:bacterial-type flagellum assembly"/>
    <property type="evidence" value="ECO:0007669"/>
    <property type="project" value="InterPro"/>
</dbReference>
<evidence type="ECO:0000256" key="2">
    <source>
        <dbReference type="ARBA" id="ARBA00022729"/>
    </source>
</evidence>
<dbReference type="Proteomes" id="UP000295783">
    <property type="component" value="Unassembled WGS sequence"/>
</dbReference>
<evidence type="ECO:0000313" key="6">
    <source>
        <dbReference type="EMBL" id="TDQ84382.1"/>
    </source>
</evidence>
<evidence type="ECO:0000256" key="4">
    <source>
        <dbReference type="SAM" id="SignalP"/>
    </source>
</evidence>
<reference evidence="6 7" key="1">
    <citation type="submission" date="2019-03" db="EMBL/GenBank/DDBJ databases">
        <title>Genomic Encyclopedia of Type Strains, Phase III (KMG-III): the genomes of soil and plant-associated and newly described type strains.</title>
        <authorList>
            <person name="Whitman W."/>
        </authorList>
    </citation>
    <scope>NUCLEOTIDE SEQUENCE [LARGE SCALE GENOMIC DNA]</scope>
    <source>
        <strain evidence="6 7">CGMCC 1.7660</strain>
    </source>
</reference>
<name>A0A4R6WRZ3_9PROT</name>
<dbReference type="InterPro" id="IPR039246">
    <property type="entry name" value="Flagellar_FlgA"/>
</dbReference>
<dbReference type="SMART" id="SM00858">
    <property type="entry name" value="SAF"/>
    <property type="match status" value="1"/>
</dbReference>
<organism evidence="6 7">
    <name type="scientific">Dongia mobilis</name>
    <dbReference type="NCBI Taxonomy" id="578943"/>
    <lineage>
        <taxon>Bacteria</taxon>
        <taxon>Pseudomonadati</taxon>
        <taxon>Pseudomonadota</taxon>
        <taxon>Alphaproteobacteria</taxon>
        <taxon>Rhodospirillales</taxon>
        <taxon>Dongiaceae</taxon>
        <taxon>Dongia</taxon>
    </lineage>
</organism>
<evidence type="ECO:0000259" key="5">
    <source>
        <dbReference type="SMART" id="SM00858"/>
    </source>
</evidence>
<dbReference type="CDD" id="cd11614">
    <property type="entry name" value="SAF_CpaB_FlgA_like"/>
    <property type="match status" value="1"/>
</dbReference>
<dbReference type="GO" id="GO:0042597">
    <property type="term" value="C:periplasmic space"/>
    <property type="evidence" value="ECO:0007669"/>
    <property type="project" value="UniProtKB-SubCell"/>
</dbReference>
<comment type="caution">
    <text evidence="6">The sequence shown here is derived from an EMBL/GenBank/DDBJ whole genome shotgun (WGS) entry which is preliminary data.</text>
</comment>
<protein>
    <submittedName>
        <fullName evidence="6">Flagella basal body P-ring formation protein FlgA</fullName>
    </submittedName>
</protein>
<feature type="chain" id="PRO_5020770310" evidence="4">
    <location>
        <begin position="30"/>
        <end position="340"/>
    </location>
</feature>
<dbReference type="OrthoDB" id="7727421at2"/>
<dbReference type="InterPro" id="IPR017585">
    <property type="entry name" value="SAF_FlgA"/>
</dbReference>
<dbReference type="Pfam" id="PF13144">
    <property type="entry name" value="ChapFlgA"/>
    <property type="match status" value="1"/>
</dbReference>
<keyword evidence="7" id="KW-1185">Reference proteome</keyword>
<dbReference type="Gene3D" id="2.30.30.760">
    <property type="match status" value="1"/>
</dbReference>
<dbReference type="EMBL" id="SNYW01000006">
    <property type="protein sequence ID" value="TDQ84382.1"/>
    <property type="molecule type" value="Genomic_DNA"/>
</dbReference>
<dbReference type="PANTHER" id="PTHR36307">
    <property type="entry name" value="FLAGELLA BASAL BODY P-RING FORMATION PROTEIN FLGA"/>
    <property type="match status" value="1"/>
</dbReference>
<proteinExistence type="predicted"/>